<dbReference type="InterPro" id="IPR000160">
    <property type="entry name" value="GGDEF_dom"/>
</dbReference>
<dbReference type="Gene3D" id="3.30.70.270">
    <property type="match status" value="1"/>
</dbReference>
<accession>A0A964RJR2</accession>
<protein>
    <submittedName>
        <fullName evidence="2">Diguanylate cyclase</fullName>
    </submittedName>
</protein>
<comment type="caution">
    <text evidence="2">The sequence shown here is derived from an EMBL/GenBank/DDBJ whole genome shotgun (WGS) entry which is preliminary data.</text>
</comment>
<evidence type="ECO:0000313" key="2">
    <source>
        <dbReference type="EMBL" id="MVX62929.1"/>
    </source>
</evidence>
<evidence type="ECO:0000313" key="3">
    <source>
        <dbReference type="Proteomes" id="UP000656077"/>
    </source>
</evidence>
<organism evidence="2 3">
    <name type="scientific">Clostridium chromiireducens</name>
    <dbReference type="NCBI Taxonomy" id="225345"/>
    <lineage>
        <taxon>Bacteria</taxon>
        <taxon>Bacillati</taxon>
        <taxon>Bacillota</taxon>
        <taxon>Clostridia</taxon>
        <taxon>Eubacteriales</taxon>
        <taxon>Clostridiaceae</taxon>
        <taxon>Clostridium</taxon>
    </lineage>
</organism>
<dbReference type="Proteomes" id="UP000656077">
    <property type="component" value="Unassembled WGS sequence"/>
</dbReference>
<dbReference type="AlphaFoldDB" id="A0A964RJR2"/>
<sequence length="57" mass="6487">MLLIFIKRIIHVIVSIGIVCAIIKDDTIGVEKIISEADKLLYYVKNHGRNKVFSCEL</sequence>
<dbReference type="InterPro" id="IPR043128">
    <property type="entry name" value="Rev_trsase/Diguanyl_cyclase"/>
</dbReference>
<dbReference type="Pfam" id="PF00990">
    <property type="entry name" value="GGDEF"/>
    <property type="match status" value="1"/>
</dbReference>
<name>A0A964RJR2_9CLOT</name>
<proteinExistence type="predicted"/>
<evidence type="ECO:0000259" key="1">
    <source>
        <dbReference type="Pfam" id="PF00990"/>
    </source>
</evidence>
<gene>
    <name evidence="2" type="ORF">GKZ28_04325</name>
</gene>
<reference evidence="2" key="1">
    <citation type="submission" date="2019-12" db="EMBL/GenBank/DDBJ databases">
        <title>Microbes associate with the intestines of laboratory mice.</title>
        <authorList>
            <person name="Navarre W."/>
            <person name="Wong E."/>
        </authorList>
    </citation>
    <scope>NUCLEOTIDE SEQUENCE</scope>
    <source>
        <strain evidence="2">NM79_F5</strain>
    </source>
</reference>
<dbReference type="EMBL" id="WSRQ01000005">
    <property type="protein sequence ID" value="MVX62929.1"/>
    <property type="molecule type" value="Genomic_DNA"/>
</dbReference>
<dbReference type="SUPFAM" id="SSF55073">
    <property type="entry name" value="Nucleotide cyclase"/>
    <property type="match status" value="1"/>
</dbReference>
<feature type="domain" description="GGDEF" evidence="1">
    <location>
        <begin position="10"/>
        <end position="51"/>
    </location>
</feature>
<dbReference type="InterPro" id="IPR029787">
    <property type="entry name" value="Nucleotide_cyclase"/>
</dbReference>